<dbReference type="PANTHER" id="PTHR12137">
    <property type="entry name" value="CARBOHYDRATE SULFOTRANSFERASE"/>
    <property type="match status" value="1"/>
</dbReference>
<dbReference type="EC" id="2.8.2.-" evidence="9"/>
<evidence type="ECO:0000256" key="7">
    <source>
        <dbReference type="ARBA" id="ARBA00023136"/>
    </source>
</evidence>
<evidence type="ECO:0000256" key="6">
    <source>
        <dbReference type="ARBA" id="ARBA00023034"/>
    </source>
</evidence>
<keyword evidence="7" id="KW-0472">Membrane</keyword>
<keyword evidence="8 9" id="KW-0325">Glycoprotein</keyword>
<keyword evidence="4" id="KW-0812">Transmembrane</keyword>
<keyword evidence="9" id="KW-0735">Signal-anchor</keyword>
<evidence type="ECO:0000256" key="9">
    <source>
        <dbReference type="RuleBase" id="RU364020"/>
    </source>
</evidence>
<dbReference type="InterPro" id="IPR018011">
    <property type="entry name" value="Carb_sulfotrans_8-10"/>
</dbReference>
<evidence type="ECO:0000256" key="8">
    <source>
        <dbReference type="ARBA" id="ARBA00023180"/>
    </source>
</evidence>
<reference evidence="10 11" key="1">
    <citation type="submission" date="2024-01" db="EMBL/GenBank/DDBJ databases">
        <title>The genome of the rayed Mediterranean limpet Patella caerulea (Linnaeus, 1758).</title>
        <authorList>
            <person name="Anh-Thu Weber A."/>
            <person name="Halstead-Nussloch G."/>
        </authorList>
    </citation>
    <scope>NUCLEOTIDE SEQUENCE [LARGE SCALE GENOMIC DNA]</scope>
    <source>
        <strain evidence="10">AATW-2023a</strain>
        <tissue evidence="10">Whole specimen</tissue>
    </source>
</reference>
<evidence type="ECO:0000313" key="11">
    <source>
        <dbReference type="Proteomes" id="UP001347796"/>
    </source>
</evidence>
<keyword evidence="11" id="KW-1185">Reference proteome</keyword>
<comment type="subcellular location">
    <subcellularLocation>
        <location evidence="1 9">Golgi apparatus membrane</location>
        <topology evidence="1 9">Single-pass type II membrane protein</topology>
    </subcellularLocation>
</comment>
<sequence>MFVRDPYSRLWSAYLDKFFLPDFWRTYAKNIVLRRHERSLKADICHHDVTFEEFLTYVVDLKDEPGVLNEHWRPIQHICNPCEFRPHLLGKQESFAQDAKYVLHYFNLDYLLPSYDHNVHVEEELRMLIKYNYRLLKQKHYDGCITKQELAGKLWSVFEFNGYLPLGSKTILDATSNYTMNSFTDLVLKTHRNSPKTQAEWRRQRTEAMTAAYKSISNDVIEGLQETFKMDFIHFNYDPIPPGKRV</sequence>
<dbReference type="GO" id="GO:0008146">
    <property type="term" value="F:sulfotransferase activity"/>
    <property type="evidence" value="ECO:0007669"/>
    <property type="project" value="InterPro"/>
</dbReference>
<keyword evidence="3 9" id="KW-0808">Transferase</keyword>
<evidence type="ECO:0000256" key="4">
    <source>
        <dbReference type="ARBA" id="ARBA00022692"/>
    </source>
</evidence>
<dbReference type="AlphaFoldDB" id="A0AAN8JI82"/>
<dbReference type="PANTHER" id="PTHR12137:SF54">
    <property type="entry name" value="CARBOHYDRATE SULFOTRANSFERASE"/>
    <property type="match status" value="1"/>
</dbReference>
<dbReference type="EMBL" id="JAZGQO010000009">
    <property type="protein sequence ID" value="KAK6178012.1"/>
    <property type="molecule type" value="Genomic_DNA"/>
</dbReference>
<name>A0AAN8JI82_PATCE</name>
<accession>A0AAN8JI82</accession>
<protein>
    <recommendedName>
        <fullName evidence="9">Carbohydrate sulfotransferase</fullName>
        <ecNumber evidence="9">2.8.2.-</ecNumber>
    </recommendedName>
</protein>
<keyword evidence="5" id="KW-1133">Transmembrane helix</keyword>
<evidence type="ECO:0000256" key="3">
    <source>
        <dbReference type="ARBA" id="ARBA00022679"/>
    </source>
</evidence>
<dbReference type="GO" id="GO:0000139">
    <property type="term" value="C:Golgi membrane"/>
    <property type="evidence" value="ECO:0007669"/>
    <property type="project" value="UniProtKB-SubCell"/>
</dbReference>
<dbReference type="Proteomes" id="UP001347796">
    <property type="component" value="Unassembled WGS sequence"/>
</dbReference>
<gene>
    <name evidence="10" type="ORF">SNE40_012857</name>
</gene>
<dbReference type="GO" id="GO:0016051">
    <property type="term" value="P:carbohydrate biosynthetic process"/>
    <property type="evidence" value="ECO:0007669"/>
    <property type="project" value="InterPro"/>
</dbReference>
<keyword evidence="9" id="KW-0119">Carbohydrate metabolism</keyword>
<keyword evidence="6 9" id="KW-0333">Golgi apparatus</keyword>
<evidence type="ECO:0000256" key="1">
    <source>
        <dbReference type="ARBA" id="ARBA00004323"/>
    </source>
</evidence>
<evidence type="ECO:0000256" key="5">
    <source>
        <dbReference type="ARBA" id="ARBA00022989"/>
    </source>
</evidence>
<comment type="caution">
    <text evidence="10">The sequence shown here is derived from an EMBL/GenBank/DDBJ whole genome shotgun (WGS) entry which is preliminary data.</text>
</comment>
<dbReference type="Pfam" id="PF03567">
    <property type="entry name" value="Sulfotransfer_2"/>
    <property type="match status" value="1"/>
</dbReference>
<evidence type="ECO:0000256" key="2">
    <source>
        <dbReference type="ARBA" id="ARBA00006339"/>
    </source>
</evidence>
<proteinExistence type="inferred from homology"/>
<dbReference type="InterPro" id="IPR005331">
    <property type="entry name" value="Sulfotransferase"/>
</dbReference>
<comment type="similarity">
    <text evidence="2 9">Belongs to the sulfotransferase 2 family.</text>
</comment>
<evidence type="ECO:0000313" key="10">
    <source>
        <dbReference type="EMBL" id="KAK6178012.1"/>
    </source>
</evidence>
<organism evidence="10 11">
    <name type="scientific">Patella caerulea</name>
    <name type="common">Rayed Mediterranean limpet</name>
    <dbReference type="NCBI Taxonomy" id="87958"/>
    <lineage>
        <taxon>Eukaryota</taxon>
        <taxon>Metazoa</taxon>
        <taxon>Spiralia</taxon>
        <taxon>Lophotrochozoa</taxon>
        <taxon>Mollusca</taxon>
        <taxon>Gastropoda</taxon>
        <taxon>Patellogastropoda</taxon>
        <taxon>Patelloidea</taxon>
        <taxon>Patellidae</taxon>
        <taxon>Patella</taxon>
    </lineage>
</organism>